<dbReference type="EMBL" id="FQVN01000012">
    <property type="protein sequence ID" value="SHG66804.1"/>
    <property type="molecule type" value="Genomic_DNA"/>
</dbReference>
<dbReference type="NCBIfam" id="TIGR02122">
    <property type="entry name" value="TRAP_TAXI"/>
    <property type="match status" value="1"/>
</dbReference>
<dbReference type="RefSeq" id="WP_073488798.1">
    <property type="nucleotide sequence ID" value="NZ_FQVN01000012.1"/>
</dbReference>
<reference evidence="1 2" key="1">
    <citation type="submission" date="2016-11" db="EMBL/GenBank/DDBJ databases">
        <authorList>
            <person name="Jaros S."/>
            <person name="Januszkiewicz K."/>
            <person name="Wedrychowicz H."/>
        </authorList>
    </citation>
    <scope>NUCLEOTIDE SEQUENCE [LARGE SCALE GENOMIC DNA]</scope>
    <source>
        <strain evidence="1 2">DSM 44523</strain>
    </source>
</reference>
<dbReference type="InterPro" id="IPR006311">
    <property type="entry name" value="TAT_signal"/>
</dbReference>
<dbReference type="STRING" id="2017.SAMN05444320_1128"/>
<proteinExistence type="predicted"/>
<name>A0A1M5LNX8_STRHI</name>
<accession>A0A1M5LNX8</accession>
<gene>
    <name evidence="1" type="ORF">SAMN05444320_1128</name>
</gene>
<dbReference type="AlphaFoldDB" id="A0A1M5LNX8"/>
<evidence type="ECO:0000313" key="1">
    <source>
        <dbReference type="EMBL" id="SHG66804.1"/>
    </source>
</evidence>
<dbReference type="SUPFAM" id="SSF53850">
    <property type="entry name" value="Periplasmic binding protein-like II"/>
    <property type="match status" value="1"/>
</dbReference>
<sequence length="333" mass="33915">MNRLRRRAVLRAGVAAVAAACLPGCSGDGYGGPERSLTVAGGESGGFYLAFAELLAAEINAAEPRLRATARTTEGSLANIDLLRSGQAQLALVLADTAQAAGSGELPGGRPTPLRALGRVYENYMQVVVPANSALHALSDLAGRTMSTGAPGSGASLFGQRLLTATGLTTAGAPPTPGRPTSPVTTVQLRLADAVAALTSGRVDALLWSSGVPTPTLSQLDERLGIRLLPLDSALPPLRATHGAVYERVTVPAGAYRLVREVPTVGVANLLLCSPDLPDAVAAAVAAVLVRRAARLVPREASGTQFLDVRTLIGTGGVPLHPGAAAVYRAVHG</sequence>
<organism evidence="1 2">
    <name type="scientific">Streptoalloteichus hindustanus</name>
    <dbReference type="NCBI Taxonomy" id="2017"/>
    <lineage>
        <taxon>Bacteria</taxon>
        <taxon>Bacillati</taxon>
        <taxon>Actinomycetota</taxon>
        <taxon>Actinomycetes</taxon>
        <taxon>Pseudonocardiales</taxon>
        <taxon>Pseudonocardiaceae</taxon>
        <taxon>Streptoalloteichus</taxon>
    </lineage>
</organism>
<keyword evidence="2" id="KW-1185">Reference proteome</keyword>
<evidence type="ECO:0008006" key="3">
    <source>
        <dbReference type="Google" id="ProtNLM"/>
    </source>
</evidence>
<dbReference type="Pfam" id="PF16868">
    <property type="entry name" value="NMT1_3"/>
    <property type="match status" value="1"/>
</dbReference>
<dbReference type="Proteomes" id="UP000184501">
    <property type="component" value="Unassembled WGS sequence"/>
</dbReference>
<evidence type="ECO:0000313" key="2">
    <source>
        <dbReference type="Proteomes" id="UP000184501"/>
    </source>
</evidence>
<dbReference type="OrthoDB" id="5582316at2"/>
<dbReference type="PROSITE" id="PS51318">
    <property type="entry name" value="TAT"/>
    <property type="match status" value="1"/>
</dbReference>
<dbReference type="PANTHER" id="PTHR42941">
    <property type="entry name" value="SLL1037 PROTEIN"/>
    <property type="match status" value="1"/>
</dbReference>
<dbReference type="InterPro" id="IPR011852">
    <property type="entry name" value="TRAP_TAXI"/>
</dbReference>
<dbReference type="PANTHER" id="PTHR42941:SF1">
    <property type="entry name" value="SLL1037 PROTEIN"/>
    <property type="match status" value="1"/>
</dbReference>
<protein>
    <recommendedName>
        <fullName evidence="3">TRAP transporter solute receptor, TAXI family</fullName>
    </recommendedName>
</protein>
<dbReference type="Gene3D" id="3.40.190.10">
    <property type="entry name" value="Periplasmic binding protein-like II"/>
    <property type="match status" value="2"/>
</dbReference>